<protein>
    <recommendedName>
        <fullName evidence="4">DUF2946 domain-containing protein</fullName>
    </recommendedName>
</protein>
<feature type="region of interest" description="Disordered" evidence="1">
    <location>
        <begin position="109"/>
        <end position="132"/>
    </location>
</feature>
<evidence type="ECO:0008006" key="4">
    <source>
        <dbReference type="Google" id="ProtNLM"/>
    </source>
</evidence>
<evidence type="ECO:0000313" key="3">
    <source>
        <dbReference type="Proteomes" id="UP000273982"/>
    </source>
</evidence>
<name>A0A3G8M9Q8_9HYPH</name>
<accession>A0A3G8M9Q8</accession>
<dbReference type="EMBL" id="CP034086">
    <property type="protein sequence ID" value="AZG77568.1"/>
    <property type="molecule type" value="Genomic_DNA"/>
</dbReference>
<reference evidence="2 3" key="1">
    <citation type="submission" date="2018-11" db="EMBL/GenBank/DDBJ databases">
        <title>Genome squencing of methanotrophic bacteria isolated from alkaline groundwater in Korea.</title>
        <authorList>
            <person name="Nguyen L.N."/>
        </authorList>
    </citation>
    <scope>NUCLEOTIDE SEQUENCE [LARGE SCALE GENOMIC DNA]</scope>
    <source>
        <strain evidence="2 3">GW6</strain>
    </source>
</reference>
<dbReference type="Proteomes" id="UP000273982">
    <property type="component" value="Chromosome"/>
</dbReference>
<proteinExistence type="predicted"/>
<gene>
    <name evidence="2" type="ORF">EHO51_12965</name>
</gene>
<evidence type="ECO:0000256" key="1">
    <source>
        <dbReference type="SAM" id="MobiDB-lite"/>
    </source>
</evidence>
<organism evidence="2 3">
    <name type="scientific">Methylocystis rosea</name>
    <dbReference type="NCBI Taxonomy" id="173366"/>
    <lineage>
        <taxon>Bacteria</taxon>
        <taxon>Pseudomonadati</taxon>
        <taxon>Pseudomonadota</taxon>
        <taxon>Alphaproteobacteria</taxon>
        <taxon>Hyphomicrobiales</taxon>
        <taxon>Methylocystaceae</taxon>
        <taxon>Methylocystis</taxon>
    </lineage>
</organism>
<evidence type="ECO:0000313" key="2">
    <source>
        <dbReference type="EMBL" id="AZG77568.1"/>
    </source>
</evidence>
<dbReference type="AlphaFoldDB" id="A0A3G8M9Q8"/>
<dbReference type="KEGG" id="mros:EHO51_12965"/>
<sequence>MTSTSQEPMRIRQLLALLALLALVARLVSPCEAMASRSVDAPNAPIAKCHLLANTSPVAQGESDQAPSDQLDHDGCACALCQIGWSAPPPADAVFAIRGVEHNLAPRAPPTLAFVPSRPNRSAPTRGPPSFV</sequence>